<feature type="domain" description="Non-reducing end beta-L-arabinofuranosidase-like GH127 middle" evidence="3">
    <location>
        <begin position="472"/>
        <end position="580"/>
    </location>
</feature>
<dbReference type="Gene3D" id="1.50.10.20">
    <property type="match status" value="1"/>
</dbReference>
<evidence type="ECO:0000313" key="6">
    <source>
        <dbReference type="Proteomes" id="UP000293347"/>
    </source>
</evidence>
<evidence type="ECO:0000256" key="1">
    <source>
        <dbReference type="SAM" id="SignalP"/>
    </source>
</evidence>
<gene>
    <name evidence="5" type="ORF">EZ437_20995</name>
</gene>
<evidence type="ECO:0000259" key="2">
    <source>
        <dbReference type="Pfam" id="PF07944"/>
    </source>
</evidence>
<dbReference type="Pfam" id="PF07944">
    <property type="entry name" value="Beta-AFase-like_GH127_cat"/>
    <property type="match status" value="1"/>
</dbReference>
<feature type="signal peptide" evidence="1">
    <location>
        <begin position="1"/>
        <end position="25"/>
    </location>
</feature>
<dbReference type="OrthoDB" id="9757939at2"/>
<sequence>MNLRLNRVALVALSCVVAASFSATAQHEHSVKIIKPLTLEQVRVNDPFWSPKLKVWTATTVYDVFDKLEGKYTPDRPDIIAEKKKLGRTRNAFLNFDLVAQGKKDIKSHDGPPWYDGLVYESIRGAADILAEYPDKALEAKIDGYIDRIAAAQAIDPDGYVNTYTTLTRSKMRWGTNGGDDNWQHDIYNAGMLIEAADHYYRATGKTKLLEAAVKIANLMSRDMGPAPRKNIVPGHGGPEEAVVKLYWLFKNDPALKAKIKSPVKEQDYFDLGKFWIENRGNHGGKDGAGKRMNFGAYGQDDVPVFQQKTIEGHAVRATLLATGVAAVALENKNRDYVNTANTYWDNMVGKKMFITGGEGAIREQEKFGPNYFLPESAYLETCAAISSGFFSARMNELQADGKYMDEFERVLYNNLLSGVALSGDHYYYENPLVATDHKRWAWHDCPCCPPMILKMIGSAPEYIYAGDEQNIYVNLFIGSEATVKIEGMDVLLEQTTNYPWQGDIKISVKPAQEKTFSLKVRIPGWATGKENPFDLYLSKISQAALLKINGEAIAVSPVNGYVTLTRKWKKGDVVELRLPVEPRFVTPNASVETIKGKLAIAAGPIVYGLESGDNPSLGEYKIIPETALTMTYQPKLLNGVNVITGQAVKGNGEQVRFQAVPFYSLGNRKQGDSYQVWTPLSAGKPN</sequence>
<dbReference type="GO" id="GO:0016787">
    <property type="term" value="F:hydrolase activity"/>
    <property type="evidence" value="ECO:0007669"/>
    <property type="project" value="UniProtKB-KW"/>
</dbReference>
<keyword evidence="6" id="KW-1185">Reference proteome</keyword>
<comment type="caution">
    <text evidence="5">The sequence shown here is derived from an EMBL/GenBank/DDBJ whole genome shotgun (WGS) entry which is preliminary data.</text>
</comment>
<evidence type="ECO:0000259" key="3">
    <source>
        <dbReference type="Pfam" id="PF20736"/>
    </source>
</evidence>
<dbReference type="RefSeq" id="WP_131598097.1">
    <property type="nucleotide sequence ID" value="NZ_SJSL01000010.1"/>
</dbReference>
<name>A0A4R0NC49_9SPHI</name>
<dbReference type="EMBL" id="SJSL01000010">
    <property type="protein sequence ID" value="TCC96863.1"/>
    <property type="molecule type" value="Genomic_DNA"/>
</dbReference>
<feature type="domain" description="Non-reducing end beta-L-arabinofuranosidase-like GH127 C-terminal" evidence="4">
    <location>
        <begin position="583"/>
        <end position="680"/>
    </location>
</feature>
<protein>
    <submittedName>
        <fullName evidence="5">Glycoside hydrolase family 127 protein</fullName>
    </submittedName>
</protein>
<proteinExistence type="predicted"/>
<dbReference type="Pfam" id="PF20737">
    <property type="entry name" value="Glyco_hydro127C"/>
    <property type="match status" value="1"/>
</dbReference>
<dbReference type="Proteomes" id="UP000293347">
    <property type="component" value="Unassembled WGS sequence"/>
</dbReference>
<feature type="chain" id="PRO_5020344531" evidence="1">
    <location>
        <begin position="26"/>
        <end position="687"/>
    </location>
</feature>
<dbReference type="AlphaFoldDB" id="A0A4R0NC49"/>
<dbReference type="PANTHER" id="PTHR43465">
    <property type="entry name" value="DUF1680 DOMAIN PROTEIN (AFU_ORTHOLOGUE AFUA_1G08910)"/>
    <property type="match status" value="1"/>
</dbReference>
<dbReference type="InterPro" id="IPR049049">
    <property type="entry name" value="Beta-AFase-like_GH127_C"/>
</dbReference>
<reference evidence="5 6" key="1">
    <citation type="submission" date="2019-02" db="EMBL/GenBank/DDBJ databases">
        <title>Pedobacter sp. RP-1-14 sp. nov., isolated from Arctic soil.</title>
        <authorList>
            <person name="Dahal R.H."/>
        </authorList>
    </citation>
    <scope>NUCLEOTIDE SEQUENCE [LARGE SCALE GENOMIC DNA]</scope>
    <source>
        <strain evidence="5 6">RP-1-14</strain>
    </source>
</reference>
<dbReference type="PANTHER" id="PTHR43465:SF2">
    <property type="entry name" value="DUF1680 DOMAIN PROTEIN (AFU_ORTHOLOGUE AFUA_1G08910)"/>
    <property type="match status" value="1"/>
</dbReference>
<keyword evidence="5" id="KW-0378">Hydrolase</keyword>
<evidence type="ECO:0000313" key="5">
    <source>
        <dbReference type="EMBL" id="TCC96863.1"/>
    </source>
</evidence>
<dbReference type="Pfam" id="PF20736">
    <property type="entry name" value="Glyco_hydro127M"/>
    <property type="match status" value="1"/>
</dbReference>
<dbReference type="GO" id="GO:0005975">
    <property type="term" value="P:carbohydrate metabolic process"/>
    <property type="evidence" value="ECO:0007669"/>
    <property type="project" value="InterPro"/>
</dbReference>
<dbReference type="InterPro" id="IPR049174">
    <property type="entry name" value="Beta-AFase-like"/>
</dbReference>
<keyword evidence="1" id="KW-0732">Signal</keyword>
<dbReference type="SUPFAM" id="SSF48208">
    <property type="entry name" value="Six-hairpin glycosidases"/>
    <property type="match status" value="1"/>
</dbReference>
<organism evidence="5 6">
    <name type="scientific">Pedobacter psychroterrae</name>
    <dbReference type="NCBI Taxonomy" id="2530453"/>
    <lineage>
        <taxon>Bacteria</taxon>
        <taxon>Pseudomonadati</taxon>
        <taxon>Bacteroidota</taxon>
        <taxon>Sphingobacteriia</taxon>
        <taxon>Sphingobacteriales</taxon>
        <taxon>Sphingobacteriaceae</taxon>
        <taxon>Pedobacter</taxon>
    </lineage>
</organism>
<dbReference type="InterPro" id="IPR012878">
    <property type="entry name" value="Beta-AFase-like_GH127_cat"/>
</dbReference>
<accession>A0A4R0NC49</accession>
<dbReference type="InterPro" id="IPR049046">
    <property type="entry name" value="Beta-AFase-like_GH127_middle"/>
</dbReference>
<evidence type="ECO:0000259" key="4">
    <source>
        <dbReference type="Pfam" id="PF20737"/>
    </source>
</evidence>
<dbReference type="InterPro" id="IPR008928">
    <property type="entry name" value="6-hairpin_glycosidase_sf"/>
</dbReference>
<feature type="domain" description="Non-reducing end beta-L-arabinofuranosidase-like GH127 catalytic" evidence="2">
    <location>
        <begin position="41"/>
        <end position="460"/>
    </location>
</feature>